<evidence type="ECO:0000256" key="5">
    <source>
        <dbReference type="ARBA" id="ARBA00023152"/>
    </source>
</evidence>
<evidence type="ECO:0000256" key="4">
    <source>
        <dbReference type="ARBA" id="ARBA00005524"/>
    </source>
</evidence>
<dbReference type="Gene3D" id="3.30.70.2130">
    <property type="entry name" value="Metalloenzyme domain"/>
    <property type="match status" value="1"/>
</dbReference>
<dbReference type="HAMAP" id="MF_01402_B">
    <property type="entry name" value="ApgM_B"/>
    <property type="match status" value="1"/>
</dbReference>
<dbReference type="InterPro" id="IPR004456">
    <property type="entry name" value="Pglycerate_mutase_ApgM"/>
</dbReference>
<gene>
    <name evidence="9" type="ORF">MNBD_NITROSPIRAE03-2013</name>
</gene>
<dbReference type="InterPro" id="IPR023665">
    <property type="entry name" value="ApgAM_prokaryotes"/>
</dbReference>
<dbReference type="NCBIfam" id="NF003160">
    <property type="entry name" value="PRK04135.1"/>
    <property type="match status" value="1"/>
</dbReference>
<dbReference type="PIRSF" id="PIRSF006392">
    <property type="entry name" value="IPGAM_arch"/>
    <property type="match status" value="1"/>
</dbReference>
<evidence type="ECO:0000256" key="3">
    <source>
        <dbReference type="ARBA" id="ARBA00004921"/>
    </source>
</evidence>
<dbReference type="CDD" id="cd16011">
    <property type="entry name" value="iPGM_like"/>
    <property type="match status" value="1"/>
</dbReference>
<dbReference type="SUPFAM" id="SSF53649">
    <property type="entry name" value="Alkaline phosphatase-like"/>
    <property type="match status" value="1"/>
</dbReference>
<dbReference type="InterPro" id="IPR042253">
    <property type="entry name" value="Pglycerate_mutase_ApgM_sf"/>
</dbReference>
<dbReference type="AlphaFoldDB" id="A0A3B1D991"/>
<reference evidence="9" key="1">
    <citation type="submission" date="2018-06" db="EMBL/GenBank/DDBJ databases">
        <authorList>
            <person name="Zhirakovskaya E."/>
        </authorList>
    </citation>
    <scope>NUCLEOTIDE SEQUENCE</scope>
</reference>
<dbReference type="Pfam" id="PF01676">
    <property type="entry name" value="Metalloenzyme"/>
    <property type="match status" value="1"/>
</dbReference>
<dbReference type="GO" id="GO:0006096">
    <property type="term" value="P:glycolytic process"/>
    <property type="evidence" value="ECO:0007669"/>
    <property type="project" value="UniProtKB-KW"/>
</dbReference>
<comment type="pathway">
    <text evidence="3">Carbohydrate degradation.</text>
</comment>
<dbReference type="EMBL" id="UOGI01000141">
    <property type="protein sequence ID" value="VAX32538.1"/>
    <property type="molecule type" value="Genomic_DNA"/>
</dbReference>
<name>A0A3B1D991_9ZZZZ</name>
<comment type="similarity">
    <text evidence="4">Belongs to the BPG-independent phosphoglycerate mutase family. A-PGAM subfamily.</text>
</comment>
<proteinExistence type="inferred from homology"/>
<dbReference type="Pfam" id="PF10143">
    <property type="entry name" value="PhosphMutase"/>
    <property type="match status" value="1"/>
</dbReference>
<dbReference type="GO" id="GO:0046872">
    <property type="term" value="F:metal ion binding"/>
    <property type="evidence" value="ECO:0007669"/>
    <property type="project" value="InterPro"/>
</dbReference>
<comment type="function">
    <text evidence="2">Catalyzes the interconversion of 2-phosphoglycerate and 3-phosphoglycerate.</text>
</comment>
<evidence type="ECO:0000256" key="2">
    <source>
        <dbReference type="ARBA" id="ARBA00002315"/>
    </source>
</evidence>
<protein>
    <submittedName>
        <fullName evidence="9">Phosphoglycerate mutase (2,3-diphosphoglycerate-independent), archaeal type</fullName>
        <ecNumber evidence="9">5.4.2.12</ecNumber>
    </submittedName>
</protein>
<dbReference type="Gene3D" id="3.40.720.10">
    <property type="entry name" value="Alkaline Phosphatase, subunit A"/>
    <property type="match status" value="1"/>
</dbReference>
<dbReference type="PANTHER" id="PTHR31209">
    <property type="entry name" value="COFACTOR-INDEPENDENT PHOSPHOGLYCERATE MUTASE"/>
    <property type="match status" value="1"/>
</dbReference>
<organism evidence="9">
    <name type="scientific">hydrothermal vent metagenome</name>
    <dbReference type="NCBI Taxonomy" id="652676"/>
    <lineage>
        <taxon>unclassified sequences</taxon>
        <taxon>metagenomes</taxon>
        <taxon>ecological metagenomes</taxon>
    </lineage>
</organism>
<dbReference type="EC" id="5.4.2.12" evidence="9"/>
<dbReference type="NCBIfam" id="TIGR00306">
    <property type="entry name" value="apgM"/>
    <property type="match status" value="1"/>
</dbReference>
<dbReference type="InterPro" id="IPR017850">
    <property type="entry name" value="Alkaline_phosphatase_core_sf"/>
</dbReference>
<evidence type="ECO:0000256" key="1">
    <source>
        <dbReference type="ARBA" id="ARBA00000370"/>
    </source>
</evidence>
<evidence type="ECO:0000256" key="7">
    <source>
        <dbReference type="SAM" id="MobiDB-lite"/>
    </source>
</evidence>
<keyword evidence="5" id="KW-0324">Glycolysis</keyword>
<comment type="catalytic activity">
    <reaction evidence="1">
        <text>(2R)-2-phosphoglycerate = (2R)-3-phosphoglycerate</text>
        <dbReference type="Rhea" id="RHEA:15901"/>
        <dbReference type="ChEBI" id="CHEBI:58272"/>
        <dbReference type="ChEBI" id="CHEBI:58289"/>
        <dbReference type="EC" id="5.4.2.12"/>
    </reaction>
</comment>
<accession>A0A3B1D991</accession>
<dbReference type="GO" id="GO:0004619">
    <property type="term" value="F:phosphoglycerate mutase activity"/>
    <property type="evidence" value="ECO:0007669"/>
    <property type="project" value="UniProtKB-EC"/>
</dbReference>
<dbReference type="PANTHER" id="PTHR31209:SF0">
    <property type="entry name" value="METALLOENZYME DOMAIN-CONTAINING PROTEIN"/>
    <property type="match status" value="1"/>
</dbReference>
<keyword evidence="6 9" id="KW-0413">Isomerase</keyword>
<evidence type="ECO:0000256" key="6">
    <source>
        <dbReference type="ARBA" id="ARBA00023235"/>
    </source>
</evidence>
<evidence type="ECO:0000313" key="9">
    <source>
        <dbReference type="EMBL" id="VAX32538.1"/>
    </source>
</evidence>
<feature type="domain" description="Metalloenzyme" evidence="8">
    <location>
        <begin position="15"/>
        <end position="386"/>
    </location>
</feature>
<evidence type="ECO:0000259" key="8">
    <source>
        <dbReference type="Pfam" id="PF01676"/>
    </source>
</evidence>
<sequence length="402" mass="44502">MQEIIKGLVQKNNTKIFMIVLDGLGGLPLDGRTELETARIPNLDTLAKTSATGLHTPVAYGITPGSGPGHLGIFGYDPFKWRIGRGVLEALGLGVELKSTDVAVRCNYATIQEGLIKDRRAGRIPTEKAKKLTEKLQKEIKQIDEAEIIFTQGVDYRFAVVFRFPEPLEEGSAEVNDTDPQKAGKTPLRPVPANHQSDRVARIAEKLVERVREILKDEEVANYILLRGIAQVPSIPTFEEVFGLKSLAIAVYPMYRGLARLIGMETPPVNGDIKEEIEFMKENLEDYDFFFVHVKKVDSYGEDGDFEGKAGKFEEFDSFLPGILELKPDVLIITGDHSTPSVMKSHSWHPVPVILNSPYVFGGLSQAFTERECLRGELGIFPAIQILPLALANSGRLKKFGA</sequence>
<dbReference type="InterPro" id="IPR006124">
    <property type="entry name" value="Metalloenzyme"/>
</dbReference>
<feature type="region of interest" description="Disordered" evidence="7">
    <location>
        <begin position="171"/>
        <end position="192"/>
    </location>
</feature>